<feature type="domain" description="DUF6879" evidence="1">
    <location>
        <begin position="7"/>
        <end position="165"/>
    </location>
</feature>
<dbReference type="RefSeq" id="WP_281455775.1">
    <property type="nucleotide sequence ID" value="NZ_JASAOF010000006.1"/>
</dbReference>
<comment type="caution">
    <text evidence="2">The sequence shown here is derived from an EMBL/GenBank/DDBJ whole genome shotgun (WGS) entry which is preliminary data.</text>
</comment>
<accession>A0ABT6PN58</accession>
<proteinExistence type="predicted"/>
<gene>
    <name evidence="2" type="ORF">QFW96_12505</name>
</gene>
<protein>
    <recommendedName>
        <fullName evidence="1">DUF6879 domain-containing protein</fullName>
    </recommendedName>
</protein>
<name>A0ABT6PN58_9PSEU</name>
<dbReference type="EMBL" id="JASAOF010000006">
    <property type="protein sequence ID" value="MDI2029442.1"/>
    <property type="molecule type" value="Genomic_DNA"/>
</dbReference>
<evidence type="ECO:0000313" key="3">
    <source>
        <dbReference type="Proteomes" id="UP001237595"/>
    </source>
</evidence>
<dbReference type="InterPro" id="IPR049244">
    <property type="entry name" value="DUF6879"/>
</dbReference>
<evidence type="ECO:0000313" key="2">
    <source>
        <dbReference type="EMBL" id="MDI2029442.1"/>
    </source>
</evidence>
<evidence type="ECO:0000259" key="1">
    <source>
        <dbReference type="Pfam" id="PF21806"/>
    </source>
</evidence>
<sequence length="169" mass="19804">MIVPDLLQNFDECERTAWRFECQPTYTMPRERAGFDRWKAGEPKPEGHNSAWHERVRGYLAAGKALGRVRVVRRPFTIYQRYQMAWGIPGNIEAGEDIRMLDSTDLELDLPNQDFWLFDDKTVVHLNFEEDGTLINLEQLEDPDLSLYRKWRDTALAHAVPFSEFDARS</sequence>
<dbReference type="Pfam" id="PF21806">
    <property type="entry name" value="DUF6879"/>
    <property type="match status" value="1"/>
</dbReference>
<reference evidence="2 3" key="1">
    <citation type="submission" date="2023-04" db="EMBL/GenBank/DDBJ databases">
        <title>Draft genome sequence of Saccharopolyspora sp. TS4A08 isolated from sweet potato rhizospheric soil.</title>
        <authorList>
            <person name="Suksaard P."/>
            <person name="Duangmal K."/>
        </authorList>
    </citation>
    <scope>NUCLEOTIDE SEQUENCE [LARGE SCALE GENOMIC DNA]</scope>
    <source>
        <strain evidence="2 3">TS4A08</strain>
    </source>
</reference>
<organism evidence="2 3">
    <name type="scientific">Saccharopolyspora ipomoeae</name>
    <dbReference type="NCBI Taxonomy" id="3042027"/>
    <lineage>
        <taxon>Bacteria</taxon>
        <taxon>Bacillati</taxon>
        <taxon>Actinomycetota</taxon>
        <taxon>Actinomycetes</taxon>
        <taxon>Pseudonocardiales</taxon>
        <taxon>Pseudonocardiaceae</taxon>
        <taxon>Saccharopolyspora</taxon>
    </lineage>
</organism>
<keyword evidence="3" id="KW-1185">Reference proteome</keyword>
<dbReference type="Proteomes" id="UP001237595">
    <property type="component" value="Unassembled WGS sequence"/>
</dbReference>